<name>A0A816Q8T2_9BILA</name>
<dbReference type="GO" id="GO:0003677">
    <property type="term" value="F:DNA binding"/>
    <property type="evidence" value="ECO:0007669"/>
    <property type="project" value="InterPro"/>
</dbReference>
<feature type="compositionally biased region" description="Acidic residues" evidence="1">
    <location>
        <begin position="24"/>
        <end position="41"/>
    </location>
</feature>
<evidence type="ECO:0000259" key="2">
    <source>
        <dbReference type="Pfam" id="PF04218"/>
    </source>
</evidence>
<feature type="region of interest" description="Disordered" evidence="1">
    <location>
        <begin position="21"/>
        <end position="41"/>
    </location>
</feature>
<evidence type="ECO:0000313" key="3">
    <source>
        <dbReference type="EMBL" id="CAF2057137.1"/>
    </source>
</evidence>
<feature type="region of interest" description="Disordered" evidence="1">
    <location>
        <begin position="56"/>
        <end position="120"/>
    </location>
</feature>
<sequence length="214" mass="24348">MYEVEEIEEHLLSMPSFNANSILEESDSDDESCVEVTSDIDENENELVEWTKYLQLNSDSDADQPSTPSATLVGYSSSEASSDNENSLESTDEQATASDKHNINFKPISPSTVTKKRKRRQWTIEEKLHPISPSTVTKKRKRHQWTIEENLPAVACFEKNDNKHKTAQQVGCATKQLRMWIQNKNELLSLSSRKKGKTRKRLDGAGKKLTYIDL</sequence>
<accession>A0A816Q8T2</accession>
<dbReference type="Pfam" id="PF04218">
    <property type="entry name" value="CENP-B_N"/>
    <property type="match status" value="1"/>
</dbReference>
<comment type="caution">
    <text evidence="3">The sequence shown here is derived from an EMBL/GenBank/DDBJ whole genome shotgun (WGS) entry which is preliminary data.</text>
</comment>
<feature type="non-terminal residue" evidence="3">
    <location>
        <position position="1"/>
    </location>
</feature>
<evidence type="ECO:0000313" key="4">
    <source>
        <dbReference type="Proteomes" id="UP000663856"/>
    </source>
</evidence>
<organism evidence="3 4">
    <name type="scientific">Rotaria magnacalcarata</name>
    <dbReference type="NCBI Taxonomy" id="392030"/>
    <lineage>
        <taxon>Eukaryota</taxon>
        <taxon>Metazoa</taxon>
        <taxon>Spiralia</taxon>
        <taxon>Gnathifera</taxon>
        <taxon>Rotifera</taxon>
        <taxon>Eurotatoria</taxon>
        <taxon>Bdelloidea</taxon>
        <taxon>Philodinida</taxon>
        <taxon>Philodinidae</taxon>
        <taxon>Rotaria</taxon>
    </lineage>
</organism>
<evidence type="ECO:0000256" key="1">
    <source>
        <dbReference type="SAM" id="MobiDB-lite"/>
    </source>
</evidence>
<protein>
    <recommendedName>
        <fullName evidence="2">HTH psq-type domain-containing protein</fullName>
    </recommendedName>
</protein>
<dbReference type="Proteomes" id="UP000663856">
    <property type="component" value="Unassembled WGS sequence"/>
</dbReference>
<feature type="compositionally biased region" description="Low complexity" evidence="1">
    <location>
        <begin position="76"/>
        <end position="89"/>
    </location>
</feature>
<feature type="domain" description="HTH psq-type" evidence="2">
    <location>
        <begin position="139"/>
        <end position="189"/>
    </location>
</feature>
<gene>
    <name evidence="3" type="ORF">WKI299_LOCUS11404</name>
</gene>
<dbReference type="InterPro" id="IPR007889">
    <property type="entry name" value="HTH_Psq"/>
</dbReference>
<dbReference type="EMBL" id="CAJNRF010004190">
    <property type="protein sequence ID" value="CAF2057137.1"/>
    <property type="molecule type" value="Genomic_DNA"/>
</dbReference>
<feature type="compositionally biased region" description="Polar residues" evidence="1">
    <location>
        <begin position="56"/>
        <end position="70"/>
    </location>
</feature>
<dbReference type="AlphaFoldDB" id="A0A816Q8T2"/>
<reference evidence="3" key="1">
    <citation type="submission" date="2021-02" db="EMBL/GenBank/DDBJ databases">
        <authorList>
            <person name="Nowell W R."/>
        </authorList>
    </citation>
    <scope>NUCLEOTIDE SEQUENCE</scope>
</reference>
<proteinExistence type="predicted"/>